<comment type="subcellular location">
    <subcellularLocation>
        <location evidence="5">Cytoplasm</location>
    </subcellularLocation>
</comment>
<comment type="function">
    <text evidence="5">Acetylates the N-terminal alanine of ribosomal protein bS18.</text>
</comment>
<dbReference type="InterPro" id="IPR006464">
    <property type="entry name" value="AcTrfase_RimI/Ard1"/>
</dbReference>
<dbReference type="GO" id="GO:0005737">
    <property type="term" value="C:cytoplasm"/>
    <property type="evidence" value="ECO:0007669"/>
    <property type="project" value="UniProtKB-SubCell"/>
</dbReference>
<dbReference type="NCBIfam" id="TIGR01575">
    <property type="entry name" value="rimI"/>
    <property type="match status" value="1"/>
</dbReference>
<dbReference type="GO" id="GO:0008999">
    <property type="term" value="F:protein-N-terminal-alanine acetyltransferase activity"/>
    <property type="evidence" value="ECO:0007669"/>
    <property type="project" value="UniProtKB-EC"/>
</dbReference>
<dbReference type="SUPFAM" id="SSF55729">
    <property type="entry name" value="Acyl-CoA N-acyltransferases (Nat)"/>
    <property type="match status" value="1"/>
</dbReference>
<dbReference type="Pfam" id="PF00583">
    <property type="entry name" value="Acetyltransf_1"/>
    <property type="match status" value="1"/>
</dbReference>
<dbReference type="GO" id="GO:0005840">
    <property type="term" value="C:ribosome"/>
    <property type="evidence" value="ECO:0007669"/>
    <property type="project" value="UniProtKB-KW"/>
</dbReference>
<name>A0AAU0UQY3_9FIRM</name>
<dbReference type="PANTHER" id="PTHR43420:SF44">
    <property type="entry name" value="ACETYLTRANSFERASE YPEA"/>
    <property type="match status" value="1"/>
</dbReference>
<dbReference type="InterPro" id="IPR016181">
    <property type="entry name" value="Acyl_CoA_acyltransferase"/>
</dbReference>
<dbReference type="PANTHER" id="PTHR43420">
    <property type="entry name" value="ACETYLTRANSFERASE"/>
    <property type="match status" value="1"/>
</dbReference>
<evidence type="ECO:0000256" key="4">
    <source>
        <dbReference type="ARBA" id="ARBA00023315"/>
    </source>
</evidence>
<dbReference type="InterPro" id="IPR000182">
    <property type="entry name" value="GNAT_dom"/>
</dbReference>
<organism evidence="7 8">
    <name type="scientific">Metallumcola ferriviriculae</name>
    <dbReference type="NCBI Taxonomy" id="3039180"/>
    <lineage>
        <taxon>Bacteria</taxon>
        <taxon>Bacillati</taxon>
        <taxon>Bacillota</taxon>
        <taxon>Clostridia</taxon>
        <taxon>Neomoorellales</taxon>
        <taxon>Desulfitibacteraceae</taxon>
        <taxon>Metallumcola</taxon>
    </lineage>
</organism>
<keyword evidence="7" id="KW-0687">Ribonucleoprotein</keyword>
<evidence type="ECO:0000313" key="7">
    <source>
        <dbReference type="EMBL" id="WRO23532.1"/>
    </source>
</evidence>
<keyword evidence="3 7" id="KW-0808">Transferase</keyword>
<dbReference type="Gene3D" id="3.40.630.30">
    <property type="match status" value="1"/>
</dbReference>
<dbReference type="Proteomes" id="UP001329915">
    <property type="component" value="Chromosome"/>
</dbReference>
<accession>A0AAU0UQY3</accession>
<dbReference type="CDD" id="cd04301">
    <property type="entry name" value="NAT_SF"/>
    <property type="match status" value="1"/>
</dbReference>
<evidence type="ECO:0000256" key="2">
    <source>
        <dbReference type="ARBA" id="ARBA00022490"/>
    </source>
</evidence>
<feature type="domain" description="N-acetyltransferase" evidence="6">
    <location>
        <begin position="1"/>
        <end position="141"/>
    </location>
</feature>
<gene>
    <name evidence="7" type="primary">rimI</name>
    <name evidence="7" type="ORF">MFMK1_003394</name>
</gene>
<reference evidence="7 8" key="1">
    <citation type="submission" date="2023-04" db="EMBL/GenBank/DDBJ databases">
        <authorList>
            <person name="Hsu D."/>
        </authorList>
    </citation>
    <scope>NUCLEOTIDE SEQUENCE [LARGE SCALE GENOMIC DNA]</scope>
    <source>
        <strain evidence="7 8">MK1</strain>
    </source>
</reference>
<dbReference type="EMBL" id="CP121694">
    <property type="protein sequence ID" value="WRO23532.1"/>
    <property type="molecule type" value="Genomic_DNA"/>
</dbReference>
<dbReference type="AlphaFoldDB" id="A0AAU0UQY3"/>
<evidence type="ECO:0000313" key="8">
    <source>
        <dbReference type="Proteomes" id="UP001329915"/>
    </source>
</evidence>
<keyword evidence="8" id="KW-1185">Reference proteome</keyword>
<dbReference type="InterPro" id="IPR050680">
    <property type="entry name" value="YpeA/RimI_acetyltransf"/>
</dbReference>
<evidence type="ECO:0000259" key="6">
    <source>
        <dbReference type="PROSITE" id="PS51186"/>
    </source>
</evidence>
<keyword evidence="4 7" id="KW-0012">Acyltransferase</keyword>
<dbReference type="KEGG" id="dbc:MFMK1_003394"/>
<dbReference type="EC" id="2.3.1.266" evidence="5"/>
<keyword evidence="7" id="KW-0689">Ribosomal protein</keyword>
<evidence type="ECO:0000256" key="5">
    <source>
        <dbReference type="RuleBase" id="RU363094"/>
    </source>
</evidence>
<evidence type="ECO:0000256" key="3">
    <source>
        <dbReference type="ARBA" id="ARBA00022679"/>
    </source>
</evidence>
<proteinExistence type="inferred from homology"/>
<keyword evidence="2 5" id="KW-0963">Cytoplasm</keyword>
<sequence length="153" mass="17769">MELRHLPQVLEIEKHSFPTPWSKRAFEGEIRHNRFAHYYVCLLEKKVAGYAGMWLILDEAHITNIAVAREFRGLDFGKRMLLFLMQQTLLHGADKMTLEVRPSNLTARELYKGMGFAEAGVRKGYYTDNNEDAIIMWKHLLMDIEGIDDEVKG</sequence>
<dbReference type="PROSITE" id="PS51186">
    <property type="entry name" value="GNAT"/>
    <property type="match status" value="1"/>
</dbReference>
<evidence type="ECO:0000256" key="1">
    <source>
        <dbReference type="ARBA" id="ARBA00005395"/>
    </source>
</evidence>
<comment type="similarity">
    <text evidence="1 5">Belongs to the acetyltransferase family. RimI subfamily.</text>
</comment>
<comment type="catalytic activity">
    <reaction evidence="5">
        <text>N-terminal L-alanyl-[ribosomal protein bS18] + acetyl-CoA = N-terminal N(alpha)-acetyl-L-alanyl-[ribosomal protein bS18] + CoA + H(+)</text>
        <dbReference type="Rhea" id="RHEA:43756"/>
        <dbReference type="Rhea" id="RHEA-COMP:10676"/>
        <dbReference type="Rhea" id="RHEA-COMP:10677"/>
        <dbReference type="ChEBI" id="CHEBI:15378"/>
        <dbReference type="ChEBI" id="CHEBI:57287"/>
        <dbReference type="ChEBI" id="CHEBI:57288"/>
        <dbReference type="ChEBI" id="CHEBI:64718"/>
        <dbReference type="ChEBI" id="CHEBI:83683"/>
        <dbReference type="EC" id="2.3.1.266"/>
    </reaction>
</comment>
<protein>
    <recommendedName>
        <fullName evidence="5">[Ribosomal protein bS18]-alanine N-acetyltransferase</fullName>
        <ecNumber evidence="5">2.3.1.266</ecNumber>
    </recommendedName>
</protein>